<sequence length="294" mass="33894">MLGMSVAGLIRYLGGKYGLALFYSAFIAFWLILNITNLLYAVYFMMGRKAYRTSERFEAEIPVRLTDRGKQFSAVTKNISEGGFLFQLEHPAYLPDDESLEFALRSEKYRADVRGRIVYINSSGNHWLYHVQLEPIEDEQNLREYLQLVYDRTHSLPKSMNVWVTAFDDIVNNASMRLEKQRSEMRALPRIQLERFVRFEEGVSGTLVDFNFKFALIRGISEPADHLTLVPRSGIRVLLENTKKPMISPGVVLYAVTNWEELAASRAFQTLLEDWIFEHAQASKPKRARKLPAA</sequence>
<dbReference type="InterPro" id="IPR009875">
    <property type="entry name" value="PilZ_domain"/>
</dbReference>
<dbReference type="EMBL" id="VSSQ01014948">
    <property type="protein sequence ID" value="MPM54755.1"/>
    <property type="molecule type" value="Genomic_DNA"/>
</dbReference>
<dbReference type="SUPFAM" id="SSF141371">
    <property type="entry name" value="PilZ domain-like"/>
    <property type="match status" value="1"/>
</dbReference>
<organism evidence="3">
    <name type="scientific">bioreactor metagenome</name>
    <dbReference type="NCBI Taxonomy" id="1076179"/>
    <lineage>
        <taxon>unclassified sequences</taxon>
        <taxon>metagenomes</taxon>
        <taxon>ecological metagenomes</taxon>
    </lineage>
</organism>
<evidence type="ECO:0000256" key="1">
    <source>
        <dbReference type="SAM" id="Phobius"/>
    </source>
</evidence>
<keyword evidence="1" id="KW-0812">Transmembrane</keyword>
<protein>
    <recommendedName>
        <fullName evidence="2">PilZ domain-containing protein</fullName>
    </recommendedName>
</protein>
<accession>A0A645ANF3</accession>
<keyword evidence="1" id="KW-1133">Transmembrane helix</keyword>
<dbReference type="Pfam" id="PF07238">
    <property type="entry name" value="PilZ"/>
    <property type="match status" value="1"/>
</dbReference>
<name>A0A645ANF3_9ZZZZ</name>
<proteinExistence type="predicted"/>
<gene>
    <name evidence="3" type="ORF">SDC9_101535</name>
</gene>
<dbReference type="AlphaFoldDB" id="A0A645ANF3"/>
<evidence type="ECO:0000313" key="3">
    <source>
        <dbReference type="EMBL" id="MPM54755.1"/>
    </source>
</evidence>
<feature type="domain" description="PilZ" evidence="2">
    <location>
        <begin position="52"/>
        <end position="146"/>
    </location>
</feature>
<feature type="transmembrane region" description="Helical" evidence="1">
    <location>
        <begin position="20"/>
        <end position="46"/>
    </location>
</feature>
<evidence type="ECO:0000259" key="2">
    <source>
        <dbReference type="Pfam" id="PF07238"/>
    </source>
</evidence>
<comment type="caution">
    <text evidence="3">The sequence shown here is derived from an EMBL/GenBank/DDBJ whole genome shotgun (WGS) entry which is preliminary data.</text>
</comment>
<reference evidence="3" key="1">
    <citation type="submission" date="2019-08" db="EMBL/GenBank/DDBJ databases">
        <authorList>
            <person name="Kucharzyk K."/>
            <person name="Murdoch R.W."/>
            <person name="Higgins S."/>
            <person name="Loffler F."/>
        </authorList>
    </citation>
    <scope>NUCLEOTIDE SEQUENCE</scope>
</reference>
<dbReference type="GO" id="GO:0035438">
    <property type="term" value="F:cyclic-di-GMP binding"/>
    <property type="evidence" value="ECO:0007669"/>
    <property type="project" value="InterPro"/>
</dbReference>
<dbReference type="Gene3D" id="2.40.10.220">
    <property type="entry name" value="predicted glycosyltransferase like domains"/>
    <property type="match status" value="1"/>
</dbReference>
<keyword evidence="1" id="KW-0472">Membrane</keyword>